<gene>
    <name evidence="1" type="ORF">FA045_17565</name>
</gene>
<dbReference type="Pfam" id="PF14390">
    <property type="entry name" value="DUF4420"/>
    <property type="match status" value="1"/>
</dbReference>
<dbReference type="OrthoDB" id="2808696at2"/>
<protein>
    <submittedName>
        <fullName evidence="1">PD-(D/E)XK motif protein</fullName>
    </submittedName>
</protein>
<dbReference type="EMBL" id="SWBO01000015">
    <property type="protein sequence ID" value="TKB96656.1"/>
    <property type="molecule type" value="Genomic_DNA"/>
</dbReference>
<organism evidence="1 2">
    <name type="scientific">Pedobacter cryotolerans</name>
    <dbReference type="NCBI Taxonomy" id="2571270"/>
    <lineage>
        <taxon>Bacteria</taxon>
        <taxon>Pseudomonadati</taxon>
        <taxon>Bacteroidota</taxon>
        <taxon>Sphingobacteriia</taxon>
        <taxon>Sphingobacteriales</taxon>
        <taxon>Sphingobacteriaceae</taxon>
        <taxon>Pedobacter</taxon>
    </lineage>
</organism>
<sequence length="351" mass="40373">METMSWKLMKILTALKTQNFPFLKTHFKNMRLEQLETQWKRIDNKEIEDGFHSIRISPDSIPDLYIGFDRGGLRNLILSIPKPHSFRFKGVAKQNLSIDYFEESNHIVIKLISSVYSDLFNDLILSLYKRICYISNAEDYGNELIKAFYRWSGFFTDYTTNGLTDDVIKGLFGELTLLKELVKQSDSFSIDEVLESWKGPYDARNDFESDTKCTEVKTKEETKTEVRISSEFQLTLTPDKSLTLCIVSVSVNHEDGLTISEQIDSVKELISERNGEMGILINALLQKGLFGASLPLYGHLKFKPMEMSFYDCSADNFPKITTLNITSGIFEVSYNLRISQLEEFKISQIKL</sequence>
<evidence type="ECO:0000313" key="2">
    <source>
        <dbReference type="Proteomes" id="UP000310477"/>
    </source>
</evidence>
<dbReference type="AlphaFoldDB" id="A0A4U1BVR8"/>
<reference evidence="1 2" key="1">
    <citation type="submission" date="2019-04" db="EMBL/GenBank/DDBJ databases">
        <title>Pedobacter sp. AR-2-6 sp. nov., isolated from Arctic soil.</title>
        <authorList>
            <person name="Dahal R.H."/>
            <person name="Kim D.-U."/>
        </authorList>
    </citation>
    <scope>NUCLEOTIDE SEQUENCE [LARGE SCALE GENOMIC DNA]</scope>
    <source>
        <strain evidence="1 2">AR-2-6</strain>
    </source>
</reference>
<dbReference type="InterPro" id="IPR025534">
    <property type="entry name" value="DUF4420"/>
</dbReference>
<evidence type="ECO:0000313" key="1">
    <source>
        <dbReference type="EMBL" id="TKB96656.1"/>
    </source>
</evidence>
<dbReference type="Proteomes" id="UP000310477">
    <property type="component" value="Unassembled WGS sequence"/>
</dbReference>
<keyword evidence="2" id="KW-1185">Reference proteome</keyword>
<proteinExistence type="predicted"/>
<comment type="caution">
    <text evidence="1">The sequence shown here is derived from an EMBL/GenBank/DDBJ whole genome shotgun (WGS) entry which is preliminary data.</text>
</comment>
<name>A0A4U1BVR8_9SPHI</name>
<accession>A0A4U1BVR8</accession>